<name>A0ABU0J4H7_9HYPH</name>
<keyword evidence="7" id="KW-1185">Reference proteome</keyword>
<dbReference type="Gene3D" id="3.10.20.70">
    <property type="entry name" value="Glutamine synthetase, N-terminal domain"/>
    <property type="match status" value="1"/>
</dbReference>
<gene>
    <name evidence="6" type="ORF">QO011_002189</name>
</gene>
<proteinExistence type="inferred from homology"/>
<dbReference type="Gene3D" id="3.30.590.10">
    <property type="entry name" value="Glutamine synthetase/guanido kinase, catalytic domain"/>
    <property type="match status" value="1"/>
</dbReference>
<dbReference type="PANTHER" id="PTHR43785">
    <property type="entry name" value="GAMMA-GLUTAMYLPUTRESCINE SYNTHETASE"/>
    <property type="match status" value="1"/>
</dbReference>
<dbReference type="InterPro" id="IPR008146">
    <property type="entry name" value="Gln_synth_cat_dom"/>
</dbReference>
<keyword evidence="2 6" id="KW-0436">Ligase</keyword>
<dbReference type="RefSeq" id="WP_307271505.1">
    <property type="nucleotide sequence ID" value="NZ_JAUSVX010000003.1"/>
</dbReference>
<dbReference type="SUPFAM" id="SSF55931">
    <property type="entry name" value="Glutamine synthetase/guanido kinase"/>
    <property type="match status" value="1"/>
</dbReference>
<evidence type="ECO:0000256" key="3">
    <source>
        <dbReference type="PROSITE-ProRule" id="PRU01331"/>
    </source>
</evidence>
<dbReference type="EMBL" id="JAUSVX010000003">
    <property type="protein sequence ID" value="MDQ0469178.1"/>
    <property type="molecule type" value="Genomic_DNA"/>
</dbReference>
<comment type="similarity">
    <text evidence="3 4">Belongs to the glutamine synthetase family.</text>
</comment>
<dbReference type="SMART" id="SM01230">
    <property type="entry name" value="Gln-synt_C"/>
    <property type="match status" value="1"/>
</dbReference>
<organism evidence="6 7">
    <name type="scientific">Labrys wisconsinensis</name>
    <dbReference type="NCBI Taxonomy" id="425677"/>
    <lineage>
        <taxon>Bacteria</taxon>
        <taxon>Pseudomonadati</taxon>
        <taxon>Pseudomonadota</taxon>
        <taxon>Alphaproteobacteria</taxon>
        <taxon>Hyphomicrobiales</taxon>
        <taxon>Xanthobacteraceae</taxon>
        <taxon>Labrys</taxon>
    </lineage>
</organism>
<reference evidence="6 7" key="1">
    <citation type="submission" date="2023-07" db="EMBL/GenBank/DDBJ databases">
        <title>Genomic Encyclopedia of Type Strains, Phase IV (KMG-IV): sequencing the most valuable type-strain genomes for metagenomic binning, comparative biology and taxonomic classification.</title>
        <authorList>
            <person name="Goeker M."/>
        </authorList>
    </citation>
    <scope>NUCLEOTIDE SEQUENCE [LARGE SCALE GENOMIC DNA]</scope>
    <source>
        <strain evidence="6 7">DSM 19619</strain>
    </source>
</reference>
<dbReference type="SUPFAM" id="SSF54368">
    <property type="entry name" value="Glutamine synthetase, N-terminal domain"/>
    <property type="match status" value="1"/>
</dbReference>
<dbReference type="EC" id="6.3.1.2" evidence="6"/>
<evidence type="ECO:0000256" key="1">
    <source>
        <dbReference type="ARBA" id="ARBA00001946"/>
    </source>
</evidence>
<sequence length="483" mass="52843">MKDDAFSMGGGVGVLPGPAAGRPEARAEGLGGRLSLGELTRAVGEGAIDTVIVAMTDMQGRLIGKRLTGRFFLETRCGPQLFCDYFLATDMEMTQVPGYQAASWQKGYGDFALVPDMATLRALPWLPGTAIVLADVTTREGLPLVHSPRQMLRRQLARLDALGLVADMAAELEFYLFNESFEAARAKSYQGLKASSWYPEDGHIFQTSKDEPYIRAVRNLMERADIPVEGSKAEWSAGQQEINLQHAEALETCDRLVLYKNGCKEIAHGMGRAVSFMAKLDESAAGNSCHIHLSLRERASDRPVFADAGAPAGMSETFRHFLAGAIAHAPAATFFFAPNVNSYKRFSAGTFAPTRLAWSIDNRTTSFRVLGTGKGLRFECRVPGADANPYLAFAALIAAGLAGLEQRLALPPAYEGDAYLADDMPRIPGTLHQALGHLERSAVLRQAFGDEAFEHYLHCGRWELGAFERAVTDWERLRLFERC</sequence>
<dbReference type="PANTHER" id="PTHR43785:SF12">
    <property type="entry name" value="TYPE-1 GLUTAMINE SYNTHETASE 2"/>
    <property type="match status" value="1"/>
</dbReference>
<protein>
    <submittedName>
        <fullName evidence="6">Glutamine synthetase</fullName>
        <ecNumber evidence="6">6.3.1.2</ecNumber>
    </submittedName>
</protein>
<accession>A0ABU0J4H7</accession>
<comment type="caution">
    <text evidence="6">The sequence shown here is derived from an EMBL/GenBank/DDBJ whole genome shotgun (WGS) entry which is preliminary data.</text>
</comment>
<feature type="domain" description="GS catalytic" evidence="5">
    <location>
        <begin position="148"/>
        <end position="483"/>
    </location>
</feature>
<dbReference type="Pfam" id="PF00120">
    <property type="entry name" value="Gln-synt_C"/>
    <property type="match status" value="1"/>
</dbReference>
<dbReference type="Proteomes" id="UP001242480">
    <property type="component" value="Unassembled WGS sequence"/>
</dbReference>
<evidence type="ECO:0000313" key="7">
    <source>
        <dbReference type="Proteomes" id="UP001242480"/>
    </source>
</evidence>
<dbReference type="PROSITE" id="PS51987">
    <property type="entry name" value="GS_CATALYTIC"/>
    <property type="match status" value="1"/>
</dbReference>
<evidence type="ECO:0000259" key="5">
    <source>
        <dbReference type="PROSITE" id="PS51987"/>
    </source>
</evidence>
<dbReference type="GO" id="GO:0004356">
    <property type="term" value="F:glutamine synthetase activity"/>
    <property type="evidence" value="ECO:0007669"/>
    <property type="project" value="UniProtKB-EC"/>
</dbReference>
<dbReference type="InterPro" id="IPR014746">
    <property type="entry name" value="Gln_synth/guanido_kin_cat_dom"/>
</dbReference>
<dbReference type="InterPro" id="IPR036651">
    <property type="entry name" value="Gln_synt_N_sf"/>
</dbReference>
<evidence type="ECO:0000313" key="6">
    <source>
        <dbReference type="EMBL" id="MDQ0469178.1"/>
    </source>
</evidence>
<comment type="cofactor">
    <cofactor evidence="1">
        <name>Mg(2+)</name>
        <dbReference type="ChEBI" id="CHEBI:18420"/>
    </cofactor>
</comment>
<evidence type="ECO:0000256" key="4">
    <source>
        <dbReference type="RuleBase" id="RU000384"/>
    </source>
</evidence>
<evidence type="ECO:0000256" key="2">
    <source>
        <dbReference type="ARBA" id="ARBA00022598"/>
    </source>
</evidence>